<evidence type="ECO:0000259" key="1">
    <source>
        <dbReference type="PROSITE" id="PS50097"/>
    </source>
</evidence>
<gene>
    <name evidence="2" type="ORF">BDU57DRAFT_556329</name>
</gene>
<protein>
    <recommendedName>
        <fullName evidence="1">BTB domain-containing protein</fullName>
    </recommendedName>
</protein>
<keyword evidence="3" id="KW-1185">Reference proteome</keyword>
<dbReference type="InterPro" id="IPR011333">
    <property type="entry name" value="SKP1/BTB/POZ_sf"/>
</dbReference>
<dbReference type="SMART" id="SM00225">
    <property type="entry name" value="BTB"/>
    <property type="match status" value="1"/>
</dbReference>
<dbReference type="InterPro" id="IPR000210">
    <property type="entry name" value="BTB/POZ_dom"/>
</dbReference>
<dbReference type="PANTHER" id="PTHR47843">
    <property type="entry name" value="BTB DOMAIN-CONTAINING PROTEIN-RELATED"/>
    <property type="match status" value="1"/>
</dbReference>
<sequence length="277" mass="31192">MSRPDFVKINANDDKLEYTLVTPAPRTVNADIPLPKTPTKKPAVEATPTLSIEDATADFTIACNGGNIKAHKSILVASCPYFARMFRFDGKEATINKVSLEDVSRRILKYTLDFMYIGRYALPLGDNIPLTGFCNHARASFERDLLRARILKRKCAAAGKVLAPAHLLPHIHVYALADYFDMADLKAFARQGVKDVLHVYWNDKRIKLRNALDLAFSTTPDEDRGVRQPLIDILFAHPGLWVDDGDVRSWLEEHPDIFEEVDRDKGRDEYAVPADVL</sequence>
<organism evidence="2 3">
    <name type="scientific">Ampelomyces quisqualis</name>
    <name type="common">Powdery mildew agent</name>
    <dbReference type="NCBI Taxonomy" id="50730"/>
    <lineage>
        <taxon>Eukaryota</taxon>
        <taxon>Fungi</taxon>
        <taxon>Dikarya</taxon>
        <taxon>Ascomycota</taxon>
        <taxon>Pezizomycotina</taxon>
        <taxon>Dothideomycetes</taxon>
        <taxon>Pleosporomycetidae</taxon>
        <taxon>Pleosporales</taxon>
        <taxon>Pleosporineae</taxon>
        <taxon>Phaeosphaeriaceae</taxon>
        <taxon>Ampelomyces</taxon>
    </lineage>
</organism>
<dbReference type="PANTHER" id="PTHR47843:SF5">
    <property type="entry name" value="BTB_POZ DOMAIN PROTEIN"/>
    <property type="match status" value="1"/>
</dbReference>
<dbReference type="Proteomes" id="UP000800096">
    <property type="component" value="Unassembled WGS sequence"/>
</dbReference>
<proteinExistence type="predicted"/>
<dbReference type="SUPFAM" id="SSF54695">
    <property type="entry name" value="POZ domain"/>
    <property type="match status" value="1"/>
</dbReference>
<dbReference type="Gene3D" id="3.30.710.10">
    <property type="entry name" value="Potassium Channel Kv1.1, Chain A"/>
    <property type="match status" value="1"/>
</dbReference>
<dbReference type="PROSITE" id="PS50097">
    <property type="entry name" value="BTB"/>
    <property type="match status" value="1"/>
</dbReference>
<name>A0A6A5QMV6_AMPQU</name>
<dbReference type="CDD" id="cd18186">
    <property type="entry name" value="BTB_POZ_ZBTB_KLHL-like"/>
    <property type="match status" value="1"/>
</dbReference>
<dbReference type="EMBL" id="ML979135">
    <property type="protein sequence ID" value="KAF1916036.1"/>
    <property type="molecule type" value="Genomic_DNA"/>
</dbReference>
<dbReference type="Pfam" id="PF00651">
    <property type="entry name" value="BTB"/>
    <property type="match status" value="1"/>
</dbReference>
<dbReference type="AlphaFoldDB" id="A0A6A5QMV6"/>
<accession>A0A6A5QMV6</accession>
<evidence type="ECO:0000313" key="3">
    <source>
        <dbReference type="Proteomes" id="UP000800096"/>
    </source>
</evidence>
<feature type="domain" description="BTB" evidence="1">
    <location>
        <begin position="57"/>
        <end position="124"/>
    </location>
</feature>
<reference evidence="2" key="1">
    <citation type="journal article" date="2020" name="Stud. Mycol.">
        <title>101 Dothideomycetes genomes: a test case for predicting lifestyles and emergence of pathogens.</title>
        <authorList>
            <person name="Haridas S."/>
            <person name="Albert R."/>
            <person name="Binder M."/>
            <person name="Bloem J."/>
            <person name="Labutti K."/>
            <person name="Salamov A."/>
            <person name="Andreopoulos B."/>
            <person name="Baker S."/>
            <person name="Barry K."/>
            <person name="Bills G."/>
            <person name="Bluhm B."/>
            <person name="Cannon C."/>
            <person name="Castanera R."/>
            <person name="Culley D."/>
            <person name="Daum C."/>
            <person name="Ezra D."/>
            <person name="Gonzalez J."/>
            <person name="Henrissat B."/>
            <person name="Kuo A."/>
            <person name="Liang C."/>
            <person name="Lipzen A."/>
            <person name="Lutzoni F."/>
            <person name="Magnuson J."/>
            <person name="Mondo S."/>
            <person name="Nolan M."/>
            <person name="Ohm R."/>
            <person name="Pangilinan J."/>
            <person name="Park H.-J."/>
            <person name="Ramirez L."/>
            <person name="Alfaro M."/>
            <person name="Sun H."/>
            <person name="Tritt A."/>
            <person name="Yoshinaga Y."/>
            <person name="Zwiers L.-H."/>
            <person name="Turgeon B."/>
            <person name="Goodwin S."/>
            <person name="Spatafora J."/>
            <person name="Crous P."/>
            <person name="Grigoriev I."/>
        </authorList>
    </citation>
    <scope>NUCLEOTIDE SEQUENCE</scope>
    <source>
        <strain evidence="2">HMLAC05119</strain>
    </source>
</reference>
<evidence type="ECO:0000313" key="2">
    <source>
        <dbReference type="EMBL" id="KAF1916036.1"/>
    </source>
</evidence>
<dbReference type="OrthoDB" id="6359816at2759"/>